<evidence type="ECO:0000313" key="1">
    <source>
        <dbReference type="EMBL" id="KAI4299027.1"/>
    </source>
</evidence>
<organism evidence="1 2">
    <name type="scientific">Bauhinia variegata</name>
    <name type="common">Purple orchid tree</name>
    <name type="synonym">Phanera variegata</name>
    <dbReference type="NCBI Taxonomy" id="167791"/>
    <lineage>
        <taxon>Eukaryota</taxon>
        <taxon>Viridiplantae</taxon>
        <taxon>Streptophyta</taxon>
        <taxon>Embryophyta</taxon>
        <taxon>Tracheophyta</taxon>
        <taxon>Spermatophyta</taxon>
        <taxon>Magnoliopsida</taxon>
        <taxon>eudicotyledons</taxon>
        <taxon>Gunneridae</taxon>
        <taxon>Pentapetalae</taxon>
        <taxon>rosids</taxon>
        <taxon>fabids</taxon>
        <taxon>Fabales</taxon>
        <taxon>Fabaceae</taxon>
        <taxon>Cercidoideae</taxon>
        <taxon>Cercideae</taxon>
        <taxon>Bauhiniinae</taxon>
        <taxon>Bauhinia</taxon>
    </lineage>
</organism>
<evidence type="ECO:0000313" key="2">
    <source>
        <dbReference type="Proteomes" id="UP000828941"/>
    </source>
</evidence>
<reference evidence="1 2" key="1">
    <citation type="journal article" date="2022" name="DNA Res.">
        <title>Chromosomal-level genome assembly of the orchid tree Bauhinia variegata (Leguminosae; Cercidoideae) supports the allotetraploid origin hypothesis of Bauhinia.</title>
        <authorList>
            <person name="Zhong Y."/>
            <person name="Chen Y."/>
            <person name="Zheng D."/>
            <person name="Pang J."/>
            <person name="Liu Y."/>
            <person name="Luo S."/>
            <person name="Meng S."/>
            <person name="Qian L."/>
            <person name="Wei D."/>
            <person name="Dai S."/>
            <person name="Zhou R."/>
        </authorList>
    </citation>
    <scope>NUCLEOTIDE SEQUENCE [LARGE SCALE GENOMIC DNA]</scope>
    <source>
        <strain evidence="1">BV-YZ2020</strain>
    </source>
</reference>
<accession>A0ACB9KNZ8</accession>
<protein>
    <submittedName>
        <fullName evidence="1">Uncharacterized protein</fullName>
    </submittedName>
</protein>
<proteinExistence type="predicted"/>
<name>A0ACB9KNZ8_BAUVA</name>
<gene>
    <name evidence="1" type="ORF">L6164_032522</name>
</gene>
<dbReference type="Proteomes" id="UP000828941">
    <property type="component" value="Chromosome 13"/>
</dbReference>
<keyword evidence="2" id="KW-1185">Reference proteome</keyword>
<sequence>MGLICCVAYGLQKRNLRSPATRTILHPGASTDAAGKPPRQFPGSSARYSDASFAGSRPSSAVVGRPTSTDLYKERSFQQSAVATINSYLSSSSFPVSFKSTVPSVKDIHETLKFLMSRLDFPTSKFVDDFPILLKSLNYPFKLNKSIFKAPAAPHQWPTVLALIHWLVHIATYNDHVSSSANSTAFIENNVLYLYTLNSYLHYIRGDDDAMEELDRECKEKLERMQRRE</sequence>
<comment type="caution">
    <text evidence="1">The sequence shown here is derived from an EMBL/GenBank/DDBJ whole genome shotgun (WGS) entry which is preliminary data.</text>
</comment>
<dbReference type="EMBL" id="CM039438">
    <property type="protein sequence ID" value="KAI4299027.1"/>
    <property type="molecule type" value="Genomic_DNA"/>
</dbReference>